<proteinExistence type="predicted"/>
<dbReference type="GO" id="GO:0016887">
    <property type="term" value="F:ATP hydrolysis activity"/>
    <property type="evidence" value="ECO:0007669"/>
    <property type="project" value="InterPro"/>
</dbReference>
<dbReference type="PANTHER" id="PTHR43158">
    <property type="entry name" value="SKFA PEPTIDE EXPORT ATP-BINDING PROTEIN SKFE"/>
    <property type="match status" value="1"/>
</dbReference>
<dbReference type="SUPFAM" id="SSF52540">
    <property type="entry name" value="P-loop containing nucleoside triphosphate hydrolases"/>
    <property type="match status" value="1"/>
</dbReference>
<dbReference type="InterPro" id="IPR027417">
    <property type="entry name" value="P-loop_NTPase"/>
</dbReference>
<dbReference type="AlphaFoldDB" id="A0A0B2B4Q1"/>
<dbReference type="EMBL" id="PGEZ01000002">
    <property type="protein sequence ID" value="PJJ53596.1"/>
    <property type="molecule type" value="Genomic_DNA"/>
</dbReference>
<accession>A0A0B2B4Q1</accession>
<keyword evidence="2 4" id="KW-0067">ATP-binding</keyword>
<protein>
    <submittedName>
        <fullName evidence="4">ABC-2 type transport system ATP-binding protein</fullName>
    </submittedName>
</protein>
<dbReference type="InterPro" id="IPR003439">
    <property type="entry name" value="ABC_transporter-like_ATP-bd"/>
</dbReference>
<dbReference type="RefSeq" id="WP_039361642.1">
    <property type="nucleotide sequence ID" value="NZ_PGEZ01000002.1"/>
</dbReference>
<dbReference type="Gene3D" id="3.40.50.300">
    <property type="entry name" value="P-loop containing nucleotide triphosphate hydrolases"/>
    <property type="match status" value="1"/>
</dbReference>
<sequence>MTTTGFDAVFSDVRVTFGRTDALDGASFTLPSGTITGMLGRNGAGKSTALALLAAFRRPDAGTVLVQGHDPFENAAVTAGVQLVRESGDVLGDSPVKETLGYYSDARPDWDGETARRLLDLFEVPLDRSPDSLSRGKRSALGCVLGIAARAPLTIFDESYLGMDAPSRYAFYDALLDDYTAHPRTIVVSSHLIDEVERLFENVVVLHRGAVLTQTDADDLRARAVSLTGPASAVRPLTDGHAVLAQRSLGTTTQVTLNGPFDPDLPRKAAQAGVEVGRVSLQDIFVHLTQEAR</sequence>
<dbReference type="PANTHER" id="PTHR43158:SF2">
    <property type="entry name" value="SKFA PEPTIDE EXPORT ATP-BINDING PROTEIN SKFE"/>
    <property type="match status" value="1"/>
</dbReference>
<dbReference type="GO" id="GO:0005524">
    <property type="term" value="F:ATP binding"/>
    <property type="evidence" value="ECO:0007669"/>
    <property type="project" value="UniProtKB-KW"/>
</dbReference>
<organism evidence="4 5">
    <name type="scientific">Mumia flava</name>
    <dbReference type="NCBI Taxonomy" id="1348852"/>
    <lineage>
        <taxon>Bacteria</taxon>
        <taxon>Bacillati</taxon>
        <taxon>Actinomycetota</taxon>
        <taxon>Actinomycetes</taxon>
        <taxon>Propionibacteriales</taxon>
        <taxon>Nocardioidaceae</taxon>
        <taxon>Mumia</taxon>
    </lineage>
</organism>
<evidence type="ECO:0000313" key="4">
    <source>
        <dbReference type="EMBL" id="PJJ53596.1"/>
    </source>
</evidence>
<gene>
    <name evidence="4" type="ORF">CLV56_3086</name>
</gene>
<name>A0A0B2B4Q1_9ACTN</name>
<comment type="caution">
    <text evidence="4">The sequence shown here is derived from an EMBL/GenBank/DDBJ whole genome shotgun (WGS) entry which is preliminary data.</text>
</comment>
<evidence type="ECO:0000256" key="2">
    <source>
        <dbReference type="ARBA" id="ARBA00022840"/>
    </source>
</evidence>
<keyword evidence="5" id="KW-1185">Reference proteome</keyword>
<reference evidence="4 5" key="1">
    <citation type="submission" date="2017-11" db="EMBL/GenBank/DDBJ databases">
        <title>Genomic Encyclopedia of Archaeal and Bacterial Type Strains, Phase II (KMG-II): From Individual Species to Whole Genera.</title>
        <authorList>
            <person name="Goeker M."/>
        </authorList>
    </citation>
    <scope>NUCLEOTIDE SEQUENCE [LARGE SCALE GENOMIC DNA]</scope>
    <source>
        <strain evidence="4 5">DSM 27763</strain>
    </source>
</reference>
<dbReference type="PROSITE" id="PS50893">
    <property type="entry name" value="ABC_TRANSPORTER_2"/>
    <property type="match status" value="1"/>
</dbReference>
<keyword evidence="1" id="KW-0547">Nucleotide-binding</keyword>
<dbReference type="Proteomes" id="UP000230842">
    <property type="component" value="Unassembled WGS sequence"/>
</dbReference>
<dbReference type="OrthoDB" id="9804819at2"/>
<evidence type="ECO:0000313" key="5">
    <source>
        <dbReference type="Proteomes" id="UP000230842"/>
    </source>
</evidence>
<dbReference type="CDD" id="cd03230">
    <property type="entry name" value="ABC_DR_subfamily_A"/>
    <property type="match status" value="1"/>
</dbReference>
<evidence type="ECO:0000256" key="1">
    <source>
        <dbReference type="ARBA" id="ARBA00022741"/>
    </source>
</evidence>
<evidence type="ECO:0000259" key="3">
    <source>
        <dbReference type="PROSITE" id="PS50893"/>
    </source>
</evidence>
<feature type="domain" description="ABC transporter" evidence="3">
    <location>
        <begin position="8"/>
        <end position="233"/>
    </location>
</feature>
<dbReference type="Pfam" id="PF00005">
    <property type="entry name" value="ABC_tran"/>
    <property type="match status" value="1"/>
</dbReference>